<feature type="region of interest" description="Disordered" evidence="1">
    <location>
        <begin position="24"/>
        <end position="71"/>
    </location>
</feature>
<dbReference type="RefSeq" id="WP_184571088.1">
    <property type="nucleotide sequence ID" value="NZ_JACHJL010000004.1"/>
</dbReference>
<evidence type="ECO:0000256" key="2">
    <source>
        <dbReference type="SAM" id="SignalP"/>
    </source>
</evidence>
<evidence type="ECO:0000313" key="3">
    <source>
        <dbReference type="EMBL" id="MBB5935016.1"/>
    </source>
</evidence>
<proteinExistence type="predicted"/>
<accession>A0A7W9Q7M9</accession>
<feature type="signal peptide" evidence="2">
    <location>
        <begin position="1"/>
        <end position="23"/>
    </location>
</feature>
<evidence type="ECO:0000256" key="1">
    <source>
        <dbReference type="SAM" id="MobiDB-lite"/>
    </source>
</evidence>
<evidence type="ECO:0000313" key="4">
    <source>
        <dbReference type="Proteomes" id="UP000588098"/>
    </source>
</evidence>
<keyword evidence="2" id="KW-0732">Signal</keyword>
<feature type="chain" id="PRO_5031196785" description="Lipoprotein" evidence="2">
    <location>
        <begin position="24"/>
        <end position="164"/>
    </location>
</feature>
<dbReference type="AlphaFoldDB" id="A0A7W9Q7M9"/>
<dbReference type="EMBL" id="JACHJL010000004">
    <property type="protein sequence ID" value="MBB5935016.1"/>
    <property type="molecule type" value="Genomic_DNA"/>
</dbReference>
<keyword evidence="4" id="KW-1185">Reference proteome</keyword>
<name>A0A7W9Q7M9_9ACTN</name>
<comment type="caution">
    <text evidence="3">The sequence shown here is derived from an EMBL/GenBank/DDBJ whole genome shotgun (WGS) entry which is preliminary data.</text>
</comment>
<gene>
    <name evidence="3" type="ORF">FHS42_002066</name>
</gene>
<sequence>MRIRTAAAAAVAALLCTPLAACGSDSDGDKPAARGKNSNSSAPGGATDADDAEGDTTDDSNGSGDESAALKRSVRSYTKALFGGDPNGHDLLSKRCQSELSKEQFATMAKQAKNDYGTLTIKTISVDQISGDMARVSYGVGVPQFERKAQPWTREGSTWHWDAC</sequence>
<dbReference type="Proteomes" id="UP000588098">
    <property type="component" value="Unassembled WGS sequence"/>
</dbReference>
<organism evidence="3 4">
    <name type="scientific">Streptomyces zagrosensis</name>
    <dbReference type="NCBI Taxonomy" id="1042984"/>
    <lineage>
        <taxon>Bacteria</taxon>
        <taxon>Bacillati</taxon>
        <taxon>Actinomycetota</taxon>
        <taxon>Actinomycetes</taxon>
        <taxon>Kitasatosporales</taxon>
        <taxon>Streptomycetaceae</taxon>
        <taxon>Streptomyces</taxon>
    </lineage>
</organism>
<protein>
    <recommendedName>
        <fullName evidence="5">Lipoprotein</fullName>
    </recommendedName>
</protein>
<feature type="compositionally biased region" description="Acidic residues" evidence="1">
    <location>
        <begin position="48"/>
        <end position="58"/>
    </location>
</feature>
<reference evidence="3 4" key="1">
    <citation type="submission" date="2020-08" db="EMBL/GenBank/DDBJ databases">
        <title>Genomic Encyclopedia of Type Strains, Phase III (KMG-III): the genomes of soil and plant-associated and newly described type strains.</title>
        <authorList>
            <person name="Whitman W."/>
        </authorList>
    </citation>
    <scope>NUCLEOTIDE SEQUENCE [LARGE SCALE GENOMIC DNA]</scope>
    <source>
        <strain evidence="3 4">CECT 8305</strain>
    </source>
</reference>
<evidence type="ECO:0008006" key="5">
    <source>
        <dbReference type="Google" id="ProtNLM"/>
    </source>
</evidence>